<reference evidence="2 3" key="1">
    <citation type="submission" date="2019-09" db="EMBL/GenBank/DDBJ databases">
        <title>Genome sequencing of strain KACC 19322.</title>
        <authorList>
            <person name="Heo J."/>
            <person name="Kim S.-J."/>
            <person name="Kim J.-S."/>
            <person name="Hong S.-B."/>
            <person name="Kwon S.-W."/>
        </authorList>
    </citation>
    <scope>NUCLEOTIDE SEQUENCE [LARGE SCALE GENOMIC DNA]</scope>
    <source>
        <strain evidence="2 3">KACC 19322</strain>
    </source>
</reference>
<accession>A0A5C1Y6J9</accession>
<name>A0A5C1Y6J9_9MICO</name>
<dbReference type="RefSeq" id="WP_149324838.1">
    <property type="nucleotide sequence ID" value="NZ_CP043504.1"/>
</dbReference>
<keyword evidence="3" id="KW-1185">Reference proteome</keyword>
<feature type="signal peptide" evidence="1">
    <location>
        <begin position="1"/>
        <end position="18"/>
    </location>
</feature>
<sequence>MAGAIAVSFGLTASLALAPPAPPSAAAELRAYVDAHAQGLRVSPTAAAEHLEATGVATRDSYTATPGIASLAASGTNYDWAKLVLVFAGWPITDANVTVLTRWMRQENSPKNWWNRNNPLNNGWGASYGPGGTGSNVSLVAAAENAADALLTHRGYAGIRAAFADGSSTAAIESAIWASPWATGHYANGGHWHYTPVDVVQAPASAWG</sequence>
<dbReference type="EMBL" id="CP043504">
    <property type="protein sequence ID" value="QEO09416.1"/>
    <property type="molecule type" value="Genomic_DNA"/>
</dbReference>
<keyword evidence="1" id="KW-0732">Signal</keyword>
<protein>
    <submittedName>
        <fullName evidence="2">Uncharacterized protein</fullName>
    </submittedName>
</protein>
<dbReference type="AlphaFoldDB" id="A0A5C1Y6J9"/>
<proteinExistence type="predicted"/>
<evidence type="ECO:0000256" key="1">
    <source>
        <dbReference type="SAM" id="SignalP"/>
    </source>
</evidence>
<dbReference type="OrthoDB" id="5116551at2"/>
<evidence type="ECO:0000313" key="2">
    <source>
        <dbReference type="EMBL" id="QEO09416.1"/>
    </source>
</evidence>
<feature type="chain" id="PRO_5039166873" evidence="1">
    <location>
        <begin position="19"/>
        <end position="208"/>
    </location>
</feature>
<dbReference type="Proteomes" id="UP000322159">
    <property type="component" value="Chromosome"/>
</dbReference>
<gene>
    <name evidence="2" type="ORF">FLP23_04980</name>
</gene>
<evidence type="ECO:0000313" key="3">
    <source>
        <dbReference type="Proteomes" id="UP000322159"/>
    </source>
</evidence>
<dbReference type="KEGG" id="lyk:FLP23_04980"/>
<organism evidence="2 3">
    <name type="scientific">Protaetiibacter larvae</name>
    <dbReference type="NCBI Taxonomy" id="2592654"/>
    <lineage>
        <taxon>Bacteria</taxon>
        <taxon>Bacillati</taxon>
        <taxon>Actinomycetota</taxon>
        <taxon>Actinomycetes</taxon>
        <taxon>Micrococcales</taxon>
        <taxon>Microbacteriaceae</taxon>
        <taxon>Protaetiibacter</taxon>
    </lineage>
</organism>